<proteinExistence type="predicted"/>
<evidence type="ECO:0000313" key="2">
    <source>
        <dbReference type="EMBL" id="VAX37108.1"/>
    </source>
</evidence>
<keyword evidence="2" id="KW-0808">Transferase</keyword>
<dbReference type="Pfam" id="PF18765">
    <property type="entry name" value="Polbeta"/>
    <property type="match status" value="1"/>
</dbReference>
<organism evidence="2">
    <name type="scientific">hydrothermal vent metagenome</name>
    <dbReference type="NCBI Taxonomy" id="652676"/>
    <lineage>
        <taxon>unclassified sequences</taxon>
        <taxon>metagenomes</taxon>
        <taxon>ecological metagenomes</taxon>
    </lineage>
</organism>
<dbReference type="Gene3D" id="3.30.460.10">
    <property type="entry name" value="Beta Polymerase, domain 2"/>
    <property type="match status" value="1"/>
</dbReference>
<dbReference type="CDD" id="cd05403">
    <property type="entry name" value="NT_KNTase_like"/>
    <property type="match status" value="1"/>
</dbReference>
<evidence type="ECO:0000259" key="1">
    <source>
        <dbReference type="Pfam" id="PF18765"/>
    </source>
</evidence>
<gene>
    <name evidence="2" type="ORF">MNBD_UNCLBAC01-1615</name>
</gene>
<feature type="domain" description="Polymerase beta nucleotidyltransferase" evidence="1">
    <location>
        <begin position="11"/>
        <end position="100"/>
    </location>
</feature>
<dbReference type="AlphaFoldDB" id="A0A3B1DM48"/>
<dbReference type="SUPFAM" id="SSF81301">
    <property type="entry name" value="Nucleotidyltransferase"/>
    <property type="match status" value="1"/>
</dbReference>
<dbReference type="GO" id="GO:0016740">
    <property type="term" value="F:transferase activity"/>
    <property type="evidence" value="ECO:0007669"/>
    <property type="project" value="UniProtKB-KW"/>
</dbReference>
<protein>
    <submittedName>
        <fullName evidence="2">Nucleotidyltransferase domain protein, Caur_2868 group</fullName>
    </submittedName>
</protein>
<dbReference type="InterPro" id="IPR043519">
    <property type="entry name" value="NT_sf"/>
</dbReference>
<accession>A0A3B1DM48</accession>
<reference evidence="2" key="1">
    <citation type="submission" date="2018-06" db="EMBL/GenBank/DDBJ databases">
        <authorList>
            <person name="Zhirakovskaya E."/>
        </authorList>
    </citation>
    <scope>NUCLEOTIDE SEQUENCE</scope>
</reference>
<dbReference type="EMBL" id="UOGJ01000119">
    <property type="protein sequence ID" value="VAX37108.1"/>
    <property type="molecule type" value="Genomic_DNA"/>
</dbReference>
<dbReference type="InterPro" id="IPR041633">
    <property type="entry name" value="Polbeta"/>
</dbReference>
<name>A0A3B1DM48_9ZZZZ</name>
<sequence>MFGLSSDTLRKIKGVFLKFNAIEKVILYGSRAKGNYKTGSDIDITLLGDNLNLKIIYALDDELDELYLPYTFDISIFTHIDNKDLIEHIDRVGKIFYEKSGNV</sequence>